<proteinExistence type="predicted"/>
<feature type="non-terminal residue" evidence="1">
    <location>
        <position position="1"/>
    </location>
</feature>
<dbReference type="Proteomes" id="UP001077788">
    <property type="component" value="Unassembled WGS sequence"/>
</dbReference>
<evidence type="ECO:0000313" key="1">
    <source>
        <dbReference type="EMBL" id="MCY6525069.1"/>
    </source>
</evidence>
<dbReference type="EMBL" id="JAPQFC010001264">
    <property type="protein sequence ID" value="MCY6525069.1"/>
    <property type="molecule type" value="Genomic_DNA"/>
</dbReference>
<sequence>VDLNYVEIVAASAPPPEPALPSGVPDSYVHFPWLGDNATSDPLKEIFPSDEAIIETMSLEEPPWSDHHHRSSFLPAHQEMIACLERFASSIPSSP</sequence>
<reference evidence="1" key="1">
    <citation type="journal article" date="2021" name="Vet Sci">
        <title>O-Serogroups and Pathovirotypes of Escherichia coli Isolated from Post-Weaning Piglets Showing Diarrhoea and/or Oedema in South Korea.</title>
        <authorList>
            <person name="Byun J.W."/>
            <person name="Moon B.Y."/>
            <person name="Do K.H."/>
            <person name="Lee K."/>
            <person name="Lee H.Y."/>
            <person name="Kim W.I."/>
            <person name="So B."/>
            <person name="Lee W.K."/>
        </authorList>
    </citation>
    <scope>NUCLEOTIDE SEQUENCE</scope>
    <source>
        <strain evidence="1">84/14</strain>
    </source>
</reference>
<feature type="non-terminal residue" evidence="1">
    <location>
        <position position="95"/>
    </location>
</feature>
<gene>
    <name evidence="1" type="ORF">OYG11_12790</name>
</gene>
<organism evidence="1 2">
    <name type="scientific">Actinobacillus pleuropneumoniae</name>
    <name type="common">Haemophilus pleuropneumoniae</name>
    <dbReference type="NCBI Taxonomy" id="715"/>
    <lineage>
        <taxon>Bacteria</taxon>
        <taxon>Pseudomonadati</taxon>
        <taxon>Pseudomonadota</taxon>
        <taxon>Gammaproteobacteria</taxon>
        <taxon>Pasteurellales</taxon>
        <taxon>Pasteurellaceae</taxon>
        <taxon>Actinobacillus</taxon>
    </lineage>
</organism>
<dbReference type="AlphaFoldDB" id="A0A9Q4DK73"/>
<reference evidence="1" key="2">
    <citation type="submission" date="2022-12" db="EMBL/GenBank/DDBJ databases">
        <authorList>
            <person name="Kardos G."/>
            <person name="Sarkozi R."/>
            <person name="Laczko L."/>
            <person name="Marton S."/>
            <person name="Makrai L."/>
            <person name="Banyai K."/>
            <person name="Fodor L."/>
        </authorList>
    </citation>
    <scope>NUCLEOTIDE SEQUENCE</scope>
    <source>
        <strain evidence="1">84/14</strain>
    </source>
</reference>
<accession>A0A9Q4DK73</accession>
<evidence type="ECO:0000313" key="2">
    <source>
        <dbReference type="Proteomes" id="UP001077788"/>
    </source>
</evidence>
<dbReference type="RefSeq" id="WP_267992423.1">
    <property type="nucleotide sequence ID" value="NZ_JAPQFC010001264.1"/>
</dbReference>
<comment type="caution">
    <text evidence="1">The sequence shown here is derived from an EMBL/GenBank/DDBJ whole genome shotgun (WGS) entry which is preliminary data.</text>
</comment>
<name>A0A9Q4DK73_ACTPL</name>
<protein>
    <submittedName>
        <fullName evidence="1">Uncharacterized protein</fullName>
    </submittedName>
</protein>